<organism evidence="6 9">
    <name type="scientific">Photobacterium iliopiscarium</name>
    <dbReference type="NCBI Taxonomy" id="56192"/>
    <lineage>
        <taxon>Bacteria</taxon>
        <taxon>Pseudomonadati</taxon>
        <taxon>Pseudomonadota</taxon>
        <taxon>Gammaproteobacteria</taxon>
        <taxon>Vibrionales</taxon>
        <taxon>Vibrionaceae</taxon>
        <taxon>Photobacterium</taxon>
    </lineage>
</organism>
<dbReference type="Gene3D" id="1.20.120.1490">
    <property type="match status" value="1"/>
</dbReference>
<keyword evidence="4" id="KW-0574">Periplasm</keyword>
<sequence>MKIFNKTLVIAMALPLVLGSMSAFAGQDHQDHQGRMMKGHHGGKIFSQLDLTAAQQQEMKTLRQANRSEHKAQRVENHKAMLVERQQLDKLVLADNFDESAVRVIAEKMSQQQVERRVAMLEQRHKMLNILTPAQKQKFVELKQQRAEKHVMRLDTKNNH</sequence>
<protein>
    <recommendedName>
        <fullName evidence="10">Stress adaptor protein CpxP</fullName>
    </recommendedName>
</protein>
<gene>
    <name evidence="6" type="ORF">C9I88_08795</name>
    <name evidence="7" type="ORF">C9J52_06205</name>
</gene>
<proteinExistence type="inferred from homology"/>
<accession>A0A0D8Q359</accession>
<name>A0A0D8Q359_9GAMM</name>
<evidence type="ECO:0000313" key="6">
    <source>
        <dbReference type="EMBL" id="PSV97414.1"/>
    </source>
</evidence>
<dbReference type="Proteomes" id="UP000241190">
    <property type="component" value="Unassembled WGS sequence"/>
</dbReference>
<dbReference type="InterPro" id="IPR012899">
    <property type="entry name" value="LTXXQ"/>
</dbReference>
<evidence type="ECO:0000256" key="3">
    <source>
        <dbReference type="ARBA" id="ARBA00022729"/>
    </source>
</evidence>
<dbReference type="RefSeq" id="WP_045035995.1">
    <property type="nucleotide sequence ID" value="NZ_JZSR01000004.1"/>
</dbReference>
<evidence type="ECO:0008006" key="10">
    <source>
        <dbReference type="Google" id="ProtNLM"/>
    </source>
</evidence>
<dbReference type="Pfam" id="PF07813">
    <property type="entry name" value="LTXXQ"/>
    <property type="match status" value="1"/>
</dbReference>
<evidence type="ECO:0000313" key="9">
    <source>
        <dbReference type="Proteomes" id="UP000241954"/>
    </source>
</evidence>
<keyword evidence="8" id="KW-1185">Reference proteome</keyword>
<feature type="signal peptide" evidence="5">
    <location>
        <begin position="1"/>
        <end position="25"/>
    </location>
</feature>
<evidence type="ECO:0000256" key="2">
    <source>
        <dbReference type="ARBA" id="ARBA00008441"/>
    </source>
</evidence>
<dbReference type="CDD" id="cd09916">
    <property type="entry name" value="CpxP_like"/>
    <property type="match status" value="1"/>
</dbReference>
<dbReference type="GO" id="GO:0051082">
    <property type="term" value="F:unfolded protein binding"/>
    <property type="evidence" value="ECO:0007669"/>
    <property type="project" value="TreeGrafter"/>
</dbReference>
<reference evidence="6 9" key="1">
    <citation type="submission" date="2018-01" db="EMBL/GenBank/DDBJ databases">
        <title>Whole genome sequencing of Histamine producing bacteria.</title>
        <authorList>
            <person name="Butler K."/>
        </authorList>
    </citation>
    <scope>NUCLEOTIDE SEQUENCE [LARGE SCALE GENOMIC DNA]</scope>
    <source>
        <strain evidence="7 8">ATCC 51761</strain>
        <strain evidence="6 9">NCIMB 13481</strain>
    </source>
</reference>
<keyword evidence="3 5" id="KW-0732">Signal</keyword>
<dbReference type="PANTHER" id="PTHR38102">
    <property type="entry name" value="PERIPLASMIC CHAPERONE SPY"/>
    <property type="match status" value="1"/>
</dbReference>
<dbReference type="PIRSF" id="PIRSF034445">
    <property type="entry name" value="CpxP_Spy"/>
    <property type="match status" value="1"/>
</dbReference>
<evidence type="ECO:0000313" key="7">
    <source>
        <dbReference type="EMBL" id="PSW98666.1"/>
    </source>
</evidence>
<evidence type="ECO:0000256" key="1">
    <source>
        <dbReference type="ARBA" id="ARBA00004418"/>
    </source>
</evidence>
<dbReference type="PANTHER" id="PTHR38102:SF1">
    <property type="entry name" value="PERIPLASMIC CHAPERONE SPY"/>
    <property type="match status" value="1"/>
</dbReference>
<dbReference type="STRING" id="56192.UB38_05800"/>
<comment type="subcellular location">
    <subcellularLocation>
        <location evidence="1">Periplasm</location>
    </subcellularLocation>
</comment>
<comment type="similarity">
    <text evidence="2">Belongs to the CpxP/Spy family.</text>
</comment>
<dbReference type="EMBL" id="PYLW01000007">
    <property type="protein sequence ID" value="PSV97414.1"/>
    <property type="molecule type" value="Genomic_DNA"/>
</dbReference>
<dbReference type="GO" id="GO:0030288">
    <property type="term" value="C:outer membrane-bounded periplasmic space"/>
    <property type="evidence" value="ECO:0007669"/>
    <property type="project" value="TreeGrafter"/>
</dbReference>
<evidence type="ECO:0000313" key="8">
    <source>
        <dbReference type="Proteomes" id="UP000241190"/>
    </source>
</evidence>
<dbReference type="Proteomes" id="UP000241954">
    <property type="component" value="Unassembled WGS sequence"/>
</dbReference>
<dbReference type="InterPro" id="IPR052211">
    <property type="entry name" value="Cpx_auxiliary_protein"/>
</dbReference>
<comment type="caution">
    <text evidence="6">The sequence shown here is derived from an EMBL/GenBank/DDBJ whole genome shotgun (WGS) entry which is preliminary data.</text>
</comment>
<evidence type="ECO:0000256" key="4">
    <source>
        <dbReference type="ARBA" id="ARBA00022764"/>
    </source>
</evidence>
<feature type="chain" id="PRO_5030006080" description="Stress adaptor protein CpxP" evidence="5">
    <location>
        <begin position="26"/>
        <end position="160"/>
    </location>
</feature>
<evidence type="ECO:0000256" key="5">
    <source>
        <dbReference type="SAM" id="SignalP"/>
    </source>
</evidence>
<dbReference type="EMBL" id="PYOP01000007">
    <property type="protein sequence ID" value="PSW98666.1"/>
    <property type="molecule type" value="Genomic_DNA"/>
</dbReference>
<dbReference type="AlphaFoldDB" id="A0A0D8Q359"/>